<accession>A0ABP9FYK3</accession>
<protein>
    <submittedName>
        <fullName evidence="7">TetR family transcriptional regulator</fullName>
    </submittedName>
</protein>
<dbReference type="InterPro" id="IPR050109">
    <property type="entry name" value="HTH-type_TetR-like_transc_reg"/>
</dbReference>
<evidence type="ECO:0000259" key="6">
    <source>
        <dbReference type="PROSITE" id="PS50977"/>
    </source>
</evidence>
<dbReference type="InterPro" id="IPR001647">
    <property type="entry name" value="HTH_TetR"/>
</dbReference>
<reference evidence="8" key="1">
    <citation type="journal article" date="2019" name="Int. J. Syst. Evol. Microbiol.">
        <title>The Global Catalogue of Microorganisms (GCM) 10K type strain sequencing project: providing services to taxonomists for standard genome sequencing and annotation.</title>
        <authorList>
            <consortium name="The Broad Institute Genomics Platform"/>
            <consortium name="The Broad Institute Genome Sequencing Center for Infectious Disease"/>
            <person name="Wu L."/>
            <person name="Ma J."/>
        </authorList>
    </citation>
    <scope>NUCLEOTIDE SEQUENCE [LARGE SCALE GENOMIC DNA]</scope>
    <source>
        <strain evidence="8">JCM 19129</strain>
    </source>
</reference>
<organism evidence="7 8">
    <name type="scientific">Nesterenkonia rhizosphaerae</name>
    <dbReference type="NCBI Taxonomy" id="1348272"/>
    <lineage>
        <taxon>Bacteria</taxon>
        <taxon>Bacillati</taxon>
        <taxon>Actinomycetota</taxon>
        <taxon>Actinomycetes</taxon>
        <taxon>Micrococcales</taxon>
        <taxon>Micrococcaceae</taxon>
        <taxon>Nesterenkonia</taxon>
    </lineage>
</organism>
<dbReference type="PRINTS" id="PR00455">
    <property type="entry name" value="HTHTETR"/>
</dbReference>
<evidence type="ECO:0000256" key="2">
    <source>
        <dbReference type="ARBA" id="ARBA00023125"/>
    </source>
</evidence>
<feature type="domain" description="HTH tetR-type" evidence="6">
    <location>
        <begin position="3"/>
        <end position="63"/>
    </location>
</feature>
<evidence type="ECO:0000256" key="3">
    <source>
        <dbReference type="ARBA" id="ARBA00023163"/>
    </source>
</evidence>
<proteinExistence type="predicted"/>
<dbReference type="Gene3D" id="1.10.357.10">
    <property type="entry name" value="Tetracycline Repressor, domain 2"/>
    <property type="match status" value="1"/>
</dbReference>
<keyword evidence="2 4" id="KW-0238">DNA-binding</keyword>
<name>A0ABP9FYK3_9MICC</name>
<gene>
    <name evidence="7" type="ORF">GCM10025790_12630</name>
</gene>
<dbReference type="EMBL" id="BAABLW010000007">
    <property type="protein sequence ID" value="GAA4918472.1"/>
    <property type="molecule type" value="Genomic_DNA"/>
</dbReference>
<dbReference type="PANTHER" id="PTHR30055">
    <property type="entry name" value="HTH-TYPE TRANSCRIPTIONAL REGULATOR RUTR"/>
    <property type="match status" value="1"/>
</dbReference>
<feature type="DNA-binding region" description="H-T-H motif" evidence="4">
    <location>
        <begin position="26"/>
        <end position="45"/>
    </location>
</feature>
<dbReference type="Proteomes" id="UP001500368">
    <property type="component" value="Unassembled WGS sequence"/>
</dbReference>
<keyword evidence="3" id="KW-0804">Transcription</keyword>
<dbReference type="PROSITE" id="PS50977">
    <property type="entry name" value="HTH_TETR_2"/>
    <property type="match status" value="1"/>
</dbReference>
<dbReference type="PANTHER" id="PTHR30055:SF234">
    <property type="entry name" value="HTH-TYPE TRANSCRIPTIONAL REGULATOR BETI"/>
    <property type="match status" value="1"/>
</dbReference>
<dbReference type="RefSeq" id="WP_345477223.1">
    <property type="nucleotide sequence ID" value="NZ_BAABLW010000007.1"/>
</dbReference>
<evidence type="ECO:0000256" key="5">
    <source>
        <dbReference type="SAM" id="MobiDB-lite"/>
    </source>
</evidence>
<comment type="caution">
    <text evidence="7">The sequence shown here is derived from an EMBL/GenBank/DDBJ whole genome shotgun (WGS) entry which is preliminary data.</text>
</comment>
<dbReference type="InterPro" id="IPR009057">
    <property type="entry name" value="Homeodomain-like_sf"/>
</dbReference>
<dbReference type="InterPro" id="IPR041479">
    <property type="entry name" value="TetR_CgmR_C"/>
</dbReference>
<evidence type="ECO:0000256" key="1">
    <source>
        <dbReference type="ARBA" id="ARBA00023015"/>
    </source>
</evidence>
<evidence type="ECO:0000313" key="7">
    <source>
        <dbReference type="EMBL" id="GAA4918472.1"/>
    </source>
</evidence>
<dbReference type="InterPro" id="IPR036271">
    <property type="entry name" value="Tet_transcr_reg_TetR-rel_C_sf"/>
</dbReference>
<evidence type="ECO:0000313" key="8">
    <source>
        <dbReference type="Proteomes" id="UP001500368"/>
    </source>
</evidence>
<dbReference type="Pfam" id="PF17937">
    <property type="entry name" value="TetR_C_28"/>
    <property type="match status" value="1"/>
</dbReference>
<feature type="region of interest" description="Disordered" evidence="5">
    <location>
        <begin position="69"/>
        <end position="92"/>
    </location>
</feature>
<dbReference type="SUPFAM" id="SSF48498">
    <property type="entry name" value="Tetracyclin repressor-like, C-terminal domain"/>
    <property type="match status" value="1"/>
</dbReference>
<dbReference type="Pfam" id="PF00440">
    <property type="entry name" value="TetR_N"/>
    <property type="match status" value="1"/>
</dbReference>
<dbReference type="SUPFAM" id="SSF46689">
    <property type="entry name" value="Homeodomain-like"/>
    <property type="match status" value="1"/>
</dbReference>
<sequence>MRQSKRDHILEAAKRIVQREGVTALTYESVAVEAGLTKGGLIYHFPSREDLLRGLHEHVAGQWEEHLHQEAGTSATKNHDDGEAAGVRGLEDRRLEDLSAEERLAAYVRASQNPDRAELLLMLEAAEDPQAQAAWDSVESRWGVPQPGADASEDQLRAFIAQLAADGLWFWEANSPHTLDPVARQRLVERIIELGRAGSAD</sequence>
<keyword evidence="1" id="KW-0805">Transcription regulation</keyword>
<evidence type="ECO:0000256" key="4">
    <source>
        <dbReference type="PROSITE-ProRule" id="PRU00335"/>
    </source>
</evidence>
<keyword evidence="8" id="KW-1185">Reference proteome</keyword>